<evidence type="ECO:0000313" key="1">
    <source>
        <dbReference type="EMBL" id="SOE46050.1"/>
    </source>
</evidence>
<protein>
    <submittedName>
        <fullName evidence="1">Uncharacterized protein</fullName>
    </submittedName>
</protein>
<evidence type="ECO:0000313" key="2">
    <source>
        <dbReference type="Proteomes" id="UP000219522"/>
    </source>
</evidence>
<keyword evidence="2" id="KW-1185">Reference proteome</keyword>
<dbReference type="EMBL" id="OCSU01000001">
    <property type="protein sequence ID" value="SOE46050.1"/>
    <property type="molecule type" value="Genomic_DNA"/>
</dbReference>
<organism evidence="1 2">
    <name type="scientific">Caballeronia arationis</name>
    <dbReference type="NCBI Taxonomy" id="1777142"/>
    <lineage>
        <taxon>Bacteria</taxon>
        <taxon>Pseudomonadati</taxon>
        <taxon>Pseudomonadota</taxon>
        <taxon>Betaproteobacteria</taxon>
        <taxon>Burkholderiales</taxon>
        <taxon>Burkholderiaceae</taxon>
        <taxon>Caballeronia</taxon>
    </lineage>
</organism>
<dbReference type="AlphaFoldDB" id="A0A7Z7I371"/>
<reference evidence="1 2" key="1">
    <citation type="submission" date="2017-09" db="EMBL/GenBank/DDBJ databases">
        <authorList>
            <person name="Varghese N."/>
            <person name="Submissions S."/>
        </authorList>
    </citation>
    <scope>NUCLEOTIDE SEQUENCE [LARGE SCALE GENOMIC DNA]</scope>
    <source>
        <strain evidence="1 2">OK806</strain>
    </source>
</reference>
<name>A0A7Z7I371_9BURK</name>
<accession>A0A7Z7I371</accession>
<comment type="caution">
    <text evidence="1">The sequence shown here is derived from an EMBL/GenBank/DDBJ whole genome shotgun (WGS) entry which is preliminary data.</text>
</comment>
<dbReference type="Proteomes" id="UP000219522">
    <property type="component" value="Unassembled WGS sequence"/>
</dbReference>
<gene>
    <name evidence="1" type="ORF">SAMN05446927_0099</name>
</gene>
<sequence length="85" mass="8829">MLRLTSSLNCLRRNLPGAAMIVAAWAVLFLVAKVSCVSVLTPLLAELRSCIGTAREALPISGFLATAAGALRASVGQSFHTSTQS</sequence>
<proteinExistence type="predicted"/>